<dbReference type="Proteomes" id="UP000245207">
    <property type="component" value="Unassembled WGS sequence"/>
</dbReference>
<comment type="caution">
    <text evidence="1">The sequence shown here is derived from an EMBL/GenBank/DDBJ whole genome shotgun (WGS) entry which is preliminary data.</text>
</comment>
<dbReference type="PANTHER" id="PTHR33710">
    <property type="entry name" value="BNAC02G09200D PROTEIN"/>
    <property type="match status" value="1"/>
</dbReference>
<dbReference type="Gene3D" id="3.60.10.10">
    <property type="entry name" value="Endonuclease/exonuclease/phosphatase"/>
    <property type="match status" value="1"/>
</dbReference>
<dbReference type="InterPro" id="IPR036691">
    <property type="entry name" value="Endo/exonu/phosph_ase_sf"/>
</dbReference>
<reference evidence="1 2" key="1">
    <citation type="journal article" date="2018" name="Mol. Plant">
        <title>The genome of Artemisia annua provides insight into the evolution of Asteraceae family and artemisinin biosynthesis.</title>
        <authorList>
            <person name="Shen Q."/>
            <person name="Zhang L."/>
            <person name="Liao Z."/>
            <person name="Wang S."/>
            <person name="Yan T."/>
            <person name="Shi P."/>
            <person name="Liu M."/>
            <person name="Fu X."/>
            <person name="Pan Q."/>
            <person name="Wang Y."/>
            <person name="Lv Z."/>
            <person name="Lu X."/>
            <person name="Zhang F."/>
            <person name="Jiang W."/>
            <person name="Ma Y."/>
            <person name="Chen M."/>
            <person name="Hao X."/>
            <person name="Li L."/>
            <person name="Tang Y."/>
            <person name="Lv G."/>
            <person name="Zhou Y."/>
            <person name="Sun X."/>
            <person name="Brodelius P.E."/>
            <person name="Rose J.K.C."/>
            <person name="Tang K."/>
        </authorList>
    </citation>
    <scope>NUCLEOTIDE SEQUENCE [LARGE SCALE GENOMIC DNA]</scope>
    <source>
        <strain evidence="2">cv. Huhao1</strain>
        <tissue evidence="1">Leaf</tissue>
    </source>
</reference>
<keyword evidence="2" id="KW-1185">Reference proteome</keyword>
<dbReference type="AlphaFoldDB" id="A0A2U1KW85"/>
<protein>
    <submittedName>
        <fullName evidence="1">RNA-directed DNA polymerase, eukaryota, Reverse transcriptase zinc-binding domain protein</fullName>
    </submittedName>
</protein>
<dbReference type="EMBL" id="PKPP01013375">
    <property type="protein sequence ID" value="PWA41016.1"/>
    <property type="molecule type" value="Genomic_DNA"/>
</dbReference>
<evidence type="ECO:0000313" key="2">
    <source>
        <dbReference type="Proteomes" id="UP000245207"/>
    </source>
</evidence>
<proteinExistence type="predicted"/>
<evidence type="ECO:0000313" key="1">
    <source>
        <dbReference type="EMBL" id="PWA41016.1"/>
    </source>
</evidence>
<dbReference type="SUPFAM" id="SSF56219">
    <property type="entry name" value="DNase I-like"/>
    <property type="match status" value="1"/>
</dbReference>
<keyword evidence="1" id="KW-0548">Nucleotidyltransferase</keyword>
<organism evidence="1 2">
    <name type="scientific">Artemisia annua</name>
    <name type="common">Sweet wormwood</name>
    <dbReference type="NCBI Taxonomy" id="35608"/>
    <lineage>
        <taxon>Eukaryota</taxon>
        <taxon>Viridiplantae</taxon>
        <taxon>Streptophyta</taxon>
        <taxon>Embryophyta</taxon>
        <taxon>Tracheophyta</taxon>
        <taxon>Spermatophyta</taxon>
        <taxon>Magnoliopsida</taxon>
        <taxon>eudicotyledons</taxon>
        <taxon>Gunneridae</taxon>
        <taxon>Pentapetalae</taxon>
        <taxon>asterids</taxon>
        <taxon>campanulids</taxon>
        <taxon>Asterales</taxon>
        <taxon>Asteraceae</taxon>
        <taxon>Asteroideae</taxon>
        <taxon>Anthemideae</taxon>
        <taxon>Artemisiinae</taxon>
        <taxon>Artemisia</taxon>
    </lineage>
</organism>
<dbReference type="STRING" id="35608.A0A2U1KW85"/>
<dbReference type="OrthoDB" id="1750912at2759"/>
<name>A0A2U1KW85_ARTAN</name>
<keyword evidence="1" id="KW-0808">Transferase</keyword>
<sequence length="360" mass="41916">MPFENWSIDGGSMKVFSINMRGTKKRKKRVWIKELCNKNNIQFLGVQESKMTRLELFRIKSMWGNYEFDYACSLSWGRSGGLISVWDPSVFVKNQIWCDDWYVIVKGKWVNSDEIFYMINIYGPQEPNAKSSLWNRILEFVGNHEGHFVIFGDMYEVRDESERYGTIFSRLEAHTFNSFIDDASLIDLPLGGRTYTWMNKAGTKMSKLDRLLVSTSVMDALPDLKVTALPRGWSDHIPLMLHNDKVDYGPVPFKFFHSWLQRDGFDECIKAAYAECSQGNLCLSFHEKLNFIKQKIKAWNHVVKNSELSRKREVLLRLTEIEDKINKCEASDIEKQERLNLLKEQNCRGDGMRDAEADVP</sequence>
<gene>
    <name evidence="1" type="ORF">CTI12_AA551810</name>
</gene>
<keyword evidence="1" id="KW-0695">RNA-directed DNA polymerase</keyword>
<dbReference type="GO" id="GO:0003964">
    <property type="term" value="F:RNA-directed DNA polymerase activity"/>
    <property type="evidence" value="ECO:0007669"/>
    <property type="project" value="UniProtKB-KW"/>
</dbReference>
<accession>A0A2U1KW85</accession>
<dbReference type="PANTHER" id="PTHR33710:SF64">
    <property type="entry name" value="ENDONUCLEASE_EXONUCLEASE_PHOSPHATASE DOMAIN-CONTAINING PROTEIN"/>
    <property type="match status" value="1"/>
</dbReference>